<evidence type="ECO:0000313" key="3">
    <source>
        <dbReference type="Proteomes" id="UP000051686"/>
    </source>
</evidence>
<keyword evidence="1" id="KW-0472">Membrane</keyword>
<dbReference type="PATRIC" id="fig|1423777.3.peg.1835"/>
<accession>A0A0R1M8U1</accession>
<proteinExistence type="predicted"/>
<comment type="caution">
    <text evidence="2">The sequence shown here is derived from an EMBL/GenBank/DDBJ whole genome shotgun (WGS) entry which is preliminary data.</text>
</comment>
<gene>
    <name evidence="2" type="ORF">FD46_GL001781</name>
</gene>
<keyword evidence="1" id="KW-0812">Transmembrane</keyword>
<protein>
    <submittedName>
        <fullName evidence="2">Uncharacterized protein</fullName>
    </submittedName>
</protein>
<name>A0A0R1M8U1_9LACO</name>
<dbReference type="STRING" id="1423777.FD46_GL001781"/>
<dbReference type="OrthoDB" id="2146119at2"/>
<evidence type="ECO:0000256" key="1">
    <source>
        <dbReference type="SAM" id="Phobius"/>
    </source>
</evidence>
<dbReference type="Proteomes" id="UP000051686">
    <property type="component" value="Unassembled WGS sequence"/>
</dbReference>
<evidence type="ECO:0000313" key="2">
    <source>
        <dbReference type="EMBL" id="KRL04647.1"/>
    </source>
</evidence>
<dbReference type="AlphaFoldDB" id="A0A0R1M8U1"/>
<reference evidence="2 3" key="1">
    <citation type="journal article" date="2015" name="Genome Announc.">
        <title>Expanding the biotechnology potential of lactobacilli through comparative genomics of 213 strains and associated genera.</title>
        <authorList>
            <person name="Sun Z."/>
            <person name="Harris H.M."/>
            <person name="McCann A."/>
            <person name="Guo C."/>
            <person name="Argimon S."/>
            <person name="Zhang W."/>
            <person name="Yang X."/>
            <person name="Jeffery I.B."/>
            <person name="Cooney J.C."/>
            <person name="Kagawa T.F."/>
            <person name="Liu W."/>
            <person name="Song Y."/>
            <person name="Salvetti E."/>
            <person name="Wrobel A."/>
            <person name="Rasinkangas P."/>
            <person name="Parkhill J."/>
            <person name="Rea M.C."/>
            <person name="O'Sullivan O."/>
            <person name="Ritari J."/>
            <person name="Douillard F.P."/>
            <person name="Paul Ross R."/>
            <person name="Yang R."/>
            <person name="Briner A.E."/>
            <person name="Felis G.E."/>
            <person name="de Vos W.M."/>
            <person name="Barrangou R."/>
            <person name="Klaenhammer T.R."/>
            <person name="Caufield P.W."/>
            <person name="Cui Y."/>
            <person name="Zhang H."/>
            <person name="O'Toole P.W."/>
        </authorList>
    </citation>
    <scope>NUCLEOTIDE SEQUENCE [LARGE SCALE GENOMIC DNA]</scope>
    <source>
        <strain evidence="2 3">DSM 19972</strain>
    </source>
</reference>
<dbReference type="EMBL" id="AZEH01000039">
    <property type="protein sequence ID" value="KRL04647.1"/>
    <property type="molecule type" value="Genomic_DNA"/>
</dbReference>
<sequence length="156" mass="18316">MQQVFFWILMVVLLIMLGWILKKVWQIRSFKKLQLKNKEITAKALKFAFAQFNLRNPKKNMKISPDTARLADVWGSGVMAYEFRVQLNHEISLKGLRKELEAYLQGYAQNHKLTHLGETAFVISDLWQEKGFLHLDITYVVNGTTFNYLHDIKKVE</sequence>
<keyword evidence="1" id="KW-1133">Transmembrane helix</keyword>
<organism evidence="2 3">
    <name type="scientific">Liquorilactobacillus oeni DSM 19972</name>
    <dbReference type="NCBI Taxonomy" id="1423777"/>
    <lineage>
        <taxon>Bacteria</taxon>
        <taxon>Bacillati</taxon>
        <taxon>Bacillota</taxon>
        <taxon>Bacilli</taxon>
        <taxon>Lactobacillales</taxon>
        <taxon>Lactobacillaceae</taxon>
        <taxon>Liquorilactobacillus</taxon>
    </lineage>
</organism>
<keyword evidence="3" id="KW-1185">Reference proteome</keyword>
<feature type="transmembrane region" description="Helical" evidence="1">
    <location>
        <begin position="6"/>
        <end position="25"/>
    </location>
</feature>